<feature type="signal peptide" evidence="1">
    <location>
        <begin position="1"/>
        <end position="19"/>
    </location>
</feature>
<protein>
    <recommendedName>
        <fullName evidence="2">Carbohydrate-binding domain-containing protein</fullName>
    </recommendedName>
</protein>
<proteinExistence type="predicted"/>
<evidence type="ECO:0000313" key="4">
    <source>
        <dbReference type="Proteomes" id="UP000245627"/>
    </source>
</evidence>
<dbReference type="Pfam" id="PF06452">
    <property type="entry name" value="CBM9_1"/>
    <property type="match status" value="1"/>
</dbReference>
<dbReference type="SUPFAM" id="SSF49344">
    <property type="entry name" value="CBD9-like"/>
    <property type="match status" value="1"/>
</dbReference>
<feature type="domain" description="Carbohydrate-binding" evidence="2">
    <location>
        <begin position="47"/>
        <end position="168"/>
    </location>
</feature>
<evidence type="ECO:0000256" key="1">
    <source>
        <dbReference type="SAM" id="SignalP"/>
    </source>
</evidence>
<dbReference type="RefSeq" id="WP_116777059.1">
    <property type="nucleotide sequence ID" value="NZ_QDKG01000008.1"/>
</dbReference>
<dbReference type="PANTHER" id="PTHR35532:SF5">
    <property type="entry name" value="CARBOHYDRATE-BINDING DOMAIN-CONTAINING PROTEIN"/>
    <property type="match status" value="1"/>
</dbReference>
<reference evidence="3 4" key="1">
    <citation type="submission" date="2018-04" db="EMBL/GenBank/DDBJ databases">
        <title>Sphingobacterium cortibacter sp. nov.</title>
        <authorList>
            <person name="Li Y."/>
        </authorList>
    </citation>
    <scope>NUCLEOTIDE SEQUENCE [LARGE SCALE GENOMIC DNA]</scope>
    <source>
        <strain evidence="3 4">2c-3</strain>
    </source>
</reference>
<dbReference type="AlphaFoldDB" id="A0A2T8HF42"/>
<dbReference type="PANTHER" id="PTHR35532">
    <property type="entry name" value="SIMILAR TO POLYHYDROXYALKANOATE DEPOLYMERASE"/>
    <property type="match status" value="1"/>
</dbReference>
<feature type="chain" id="PRO_5015395827" description="Carbohydrate-binding domain-containing protein" evidence="1">
    <location>
        <begin position="20"/>
        <end position="362"/>
    </location>
</feature>
<keyword evidence="1" id="KW-0732">Signal</keyword>
<gene>
    <name evidence="3" type="ORF">DC487_16385</name>
</gene>
<dbReference type="Proteomes" id="UP000245627">
    <property type="component" value="Unassembled WGS sequence"/>
</dbReference>
<accession>A0A2T8HF42</accession>
<dbReference type="CDD" id="cd09620">
    <property type="entry name" value="CBM9_like_3"/>
    <property type="match status" value="1"/>
</dbReference>
<dbReference type="GO" id="GO:0016052">
    <property type="term" value="P:carbohydrate catabolic process"/>
    <property type="evidence" value="ECO:0007669"/>
    <property type="project" value="InterPro"/>
</dbReference>
<organism evidence="3 4">
    <name type="scientific">Sphingobacterium corticibacter</name>
    <dbReference type="NCBI Taxonomy" id="2171749"/>
    <lineage>
        <taxon>Bacteria</taxon>
        <taxon>Pseudomonadati</taxon>
        <taxon>Bacteroidota</taxon>
        <taxon>Sphingobacteriia</taxon>
        <taxon>Sphingobacteriales</taxon>
        <taxon>Sphingobacteriaceae</taxon>
        <taxon>Sphingobacterium</taxon>
    </lineage>
</organism>
<dbReference type="GO" id="GO:0004553">
    <property type="term" value="F:hydrolase activity, hydrolyzing O-glycosyl compounds"/>
    <property type="evidence" value="ECO:0007669"/>
    <property type="project" value="InterPro"/>
</dbReference>
<dbReference type="OrthoDB" id="9786766at2"/>
<comment type="caution">
    <text evidence="3">The sequence shown here is derived from an EMBL/GenBank/DDBJ whole genome shotgun (WGS) entry which is preliminary data.</text>
</comment>
<dbReference type="InterPro" id="IPR010502">
    <property type="entry name" value="Carb-bd_dom_fam9"/>
</dbReference>
<dbReference type="Gene3D" id="2.60.40.1190">
    <property type="match status" value="1"/>
</dbReference>
<sequence>MNLLKRFLPGLLCITAAHAQSTIDEVERLQSTPLVYQVQKVDGTIKIDGRDAEAQWANIPWSSKFIDIEGADKATPAYETRFKMMYDDANLYIYAKMEEPHVWGNITKYDDIIFHNNDFEVFIKPDIHQDHYYELEVNALNTIFDLALVKPYRYGGKALIHWDMKGLKSAVHVEGTLNNPRDKDKYWSMEIAIPFTALQSFGSGGTPQLSSYWLFNFSRVQWQHTIKNNTYERKSENGNILPEDNWVWSPIGLVNMHYPERWGYIQFVDKLGNPTLPASFEIKKLAWNIHYLQQVYKRKHGKYAAELDQLPVYAKYIAPSLKQFTLKYDLQTDAAGYAVRVSDSENNATFRLDHLGNNTYYE</sequence>
<name>A0A2T8HF42_9SPHI</name>
<keyword evidence="4" id="KW-1185">Reference proteome</keyword>
<evidence type="ECO:0000259" key="2">
    <source>
        <dbReference type="Pfam" id="PF06452"/>
    </source>
</evidence>
<dbReference type="GO" id="GO:0030246">
    <property type="term" value="F:carbohydrate binding"/>
    <property type="evidence" value="ECO:0007669"/>
    <property type="project" value="InterPro"/>
</dbReference>
<dbReference type="EMBL" id="QDKG01000008">
    <property type="protein sequence ID" value="PVH24023.1"/>
    <property type="molecule type" value="Genomic_DNA"/>
</dbReference>
<evidence type="ECO:0000313" key="3">
    <source>
        <dbReference type="EMBL" id="PVH24023.1"/>
    </source>
</evidence>